<dbReference type="EMBL" id="CM003374">
    <property type="protein sequence ID" value="KOM41835.1"/>
    <property type="molecule type" value="Genomic_DNA"/>
</dbReference>
<evidence type="ECO:0000313" key="5">
    <source>
        <dbReference type="Proteomes" id="UP000053144"/>
    </source>
</evidence>
<dbReference type="InterPro" id="IPR051886">
    <property type="entry name" value="Seed_Dev/Stress_Resp_Reg"/>
</dbReference>
<feature type="domain" description="DOG1" evidence="2">
    <location>
        <begin position="13"/>
        <end position="224"/>
    </location>
</feature>
<dbReference type="KEGG" id="var:108331167"/>
<dbReference type="PANTHER" id="PTHR46354:SF1">
    <property type="entry name" value="PROTEIN RESPONSE TO ABA AND SALT 1-RELATED"/>
    <property type="match status" value="1"/>
</dbReference>
<evidence type="ECO:0000256" key="1">
    <source>
        <dbReference type="SAM" id="Coils"/>
    </source>
</evidence>
<keyword evidence="1" id="KW-0175">Coiled coil</keyword>
<dbReference type="GO" id="GO:0006351">
    <property type="term" value="P:DNA-templated transcription"/>
    <property type="evidence" value="ECO:0007669"/>
    <property type="project" value="InterPro"/>
</dbReference>
<dbReference type="OMA" id="NYSIGSE"/>
<protein>
    <recommendedName>
        <fullName evidence="2">DOG1 domain-containing protein</fullName>
    </recommendedName>
</protein>
<sequence length="228" mass="26304">MSMFASMPEENVQKSFEAFYEEWLARHESFLQQLLSVTPNDNDAEQRMLIEQVMCHYQQFLEEKSNVANGDVFLIFSPPWLSAYERSLLWIGDYKPSLILRLANGHVTGLTAEQREKMERVRDETKRAEREVSEAMASVQESMASPRMLVLVRVVDGEKTEQQAAVQELKEALKKVFEKGDALRASTMRKVVEILIPPQTVQLLAATMRFQMRVRKNGLHLDEVEPSR</sequence>
<organism evidence="4 5">
    <name type="scientific">Phaseolus angularis</name>
    <name type="common">Azuki bean</name>
    <name type="synonym">Vigna angularis</name>
    <dbReference type="NCBI Taxonomy" id="3914"/>
    <lineage>
        <taxon>Eukaryota</taxon>
        <taxon>Viridiplantae</taxon>
        <taxon>Streptophyta</taxon>
        <taxon>Embryophyta</taxon>
        <taxon>Tracheophyta</taxon>
        <taxon>Spermatophyta</taxon>
        <taxon>Magnoliopsida</taxon>
        <taxon>eudicotyledons</taxon>
        <taxon>Gunneridae</taxon>
        <taxon>Pentapetalae</taxon>
        <taxon>rosids</taxon>
        <taxon>fabids</taxon>
        <taxon>Fabales</taxon>
        <taxon>Fabaceae</taxon>
        <taxon>Papilionoideae</taxon>
        <taxon>50 kb inversion clade</taxon>
        <taxon>NPAAA clade</taxon>
        <taxon>indigoferoid/millettioid clade</taxon>
        <taxon>Phaseoleae</taxon>
        <taxon>Vigna</taxon>
    </lineage>
</organism>
<proteinExistence type="predicted"/>
<evidence type="ECO:0000313" key="4">
    <source>
        <dbReference type="EMBL" id="KOM41835.1"/>
    </source>
</evidence>
<dbReference type="PROSITE" id="PS51806">
    <property type="entry name" value="DOG1"/>
    <property type="match status" value="1"/>
</dbReference>
<evidence type="ECO:0000313" key="6">
    <source>
        <dbReference type="Proteomes" id="UP000743370"/>
    </source>
</evidence>
<evidence type="ECO:0000259" key="2">
    <source>
        <dbReference type="PROSITE" id="PS51806"/>
    </source>
</evidence>
<reference evidence="5" key="1">
    <citation type="journal article" date="2015" name="Proc. Natl. Acad. Sci. U.S.A.">
        <title>Genome sequencing of adzuki bean (Vigna angularis) provides insight into high starch and low fat accumulation and domestication.</title>
        <authorList>
            <person name="Yang K."/>
            <person name="Tian Z."/>
            <person name="Chen C."/>
            <person name="Luo L."/>
            <person name="Zhao B."/>
            <person name="Wang Z."/>
            <person name="Yu L."/>
            <person name="Li Y."/>
            <person name="Sun Y."/>
            <person name="Li W."/>
            <person name="Chen Y."/>
            <person name="Li Y."/>
            <person name="Zhang Y."/>
            <person name="Ai D."/>
            <person name="Zhao J."/>
            <person name="Shang C."/>
            <person name="Ma Y."/>
            <person name="Wu B."/>
            <person name="Wang M."/>
            <person name="Gao L."/>
            <person name="Sun D."/>
            <person name="Zhang P."/>
            <person name="Guo F."/>
            <person name="Wang W."/>
            <person name="Li Y."/>
            <person name="Wang J."/>
            <person name="Varshney R.K."/>
            <person name="Wang J."/>
            <person name="Ling H.Q."/>
            <person name="Wan P."/>
        </authorList>
    </citation>
    <scope>NUCLEOTIDE SEQUENCE</scope>
    <source>
        <strain evidence="5">cv. Jingnong 6</strain>
    </source>
</reference>
<dbReference type="STRING" id="3914.A0A0L9UFZ0"/>
<name>A0A0L9UFZ0_PHAAN</name>
<dbReference type="EMBL" id="JABFOF010000004">
    <property type="protein sequence ID" value="KAG2400070.1"/>
    <property type="molecule type" value="Genomic_DNA"/>
</dbReference>
<dbReference type="OrthoDB" id="1889475at2759"/>
<reference evidence="4" key="2">
    <citation type="submission" date="2015-02" db="EMBL/GenBank/DDBJ databases">
        <authorList>
            <person name="Chooi Y.-H."/>
        </authorList>
    </citation>
    <scope>NUCLEOTIDE SEQUENCE</scope>
    <source>
        <tissue evidence="4">Seedling</tissue>
    </source>
</reference>
<feature type="coiled-coil region" evidence="1">
    <location>
        <begin position="111"/>
        <end position="179"/>
    </location>
</feature>
<dbReference type="InterPro" id="IPR025422">
    <property type="entry name" value="TGA_domain"/>
</dbReference>
<dbReference type="PANTHER" id="PTHR46354">
    <property type="entry name" value="DOG1 DOMAIN-CONTAINING PROTEIN"/>
    <property type="match status" value="1"/>
</dbReference>
<dbReference type="GO" id="GO:0043565">
    <property type="term" value="F:sequence-specific DNA binding"/>
    <property type="evidence" value="ECO:0007669"/>
    <property type="project" value="InterPro"/>
</dbReference>
<gene>
    <name evidence="3" type="ORF">HKW66_Vig0100760</name>
    <name evidence="4" type="ORF">LR48_Vigan04g203300</name>
</gene>
<dbReference type="Proteomes" id="UP000053144">
    <property type="component" value="Chromosome 4"/>
</dbReference>
<dbReference type="Gramene" id="KOM41835">
    <property type="protein sequence ID" value="KOM41835"/>
    <property type="gene ID" value="LR48_Vigan04g203300"/>
</dbReference>
<accession>A0A0L9UFZ0</accession>
<dbReference type="AlphaFoldDB" id="A0A0L9UFZ0"/>
<dbReference type="Pfam" id="PF14144">
    <property type="entry name" value="DOG1"/>
    <property type="match status" value="1"/>
</dbReference>
<dbReference type="Proteomes" id="UP000743370">
    <property type="component" value="Unassembled WGS sequence"/>
</dbReference>
<reference evidence="3 6" key="3">
    <citation type="submission" date="2020-05" db="EMBL/GenBank/DDBJ databases">
        <title>Vigna angularis (adzuki bean) Var. LongXiaoDou No. 4 denovo assembly.</title>
        <authorList>
            <person name="Xiang H."/>
        </authorList>
    </citation>
    <scope>NUCLEOTIDE SEQUENCE [LARGE SCALE GENOMIC DNA]</scope>
    <source>
        <tissue evidence="3">Leaf</tissue>
    </source>
</reference>
<evidence type="ECO:0000313" key="3">
    <source>
        <dbReference type="EMBL" id="KAG2400070.1"/>
    </source>
</evidence>